<reference evidence="12" key="2">
    <citation type="submission" date="2021-04" db="EMBL/GenBank/DDBJ databases">
        <authorList>
            <person name="Gilroy R."/>
        </authorList>
    </citation>
    <scope>NUCLEOTIDE SEQUENCE</scope>
    <source>
        <strain evidence="12">ChiHjej8B7-25341</strain>
    </source>
</reference>
<evidence type="ECO:0000256" key="6">
    <source>
        <dbReference type="ARBA" id="ARBA00022777"/>
    </source>
</evidence>
<dbReference type="InterPro" id="IPR036097">
    <property type="entry name" value="HisK_dim/P_sf"/>
</dbReference>
<dbReference type="PRINTS" id="PR01780">
    <property type="entry name" value="LANTIREGPROT"/>
</dbReference>
<dbReference type="SMART" id="SM00304">
    <property type="entry name" value="HAMP"/>
    <property type="match status" value="1"/>
</dbReference>
<dbReference type="SMART" id="SM00388">
    <property type="entry name" value="HisKA"/>
    <property type="match status" value="1"/>
</dbReference>
<evidence type="ECO:0000256" key="9">
    <source>
        <dbReference type="SAM" id="Phobius"/>
    </source>
</evidence>
<dbReference type="PANTHER" id="PTHR45453">
    <property type="entry name" value="PHOSPHATE REGULON SENSOR PROTEIN PHOR"/>
    <property type="match status" value="1"/>
</dbReference>
<protein>
    <recommendedName>
        <fullName evidence="3">histidine kinase</fullName>
        <ecNumber evidence="3">2.7.13.3</ecNumber>
    </recommendedName>
</protein>
<dbReference type="Pfam" id="PF00672">
    <property type="entry name" value="HAMP"/>
    <property type="match status" value="1"/>
</dbReference>
<dbReference type="PANTHER" id="PTHR45453:SF3">
    <property type="entry name" value="HISTIDINE KINASE"/>
    <property type="match status" value="1"/>
</dbReference>
<dbReference type="GO" id="GO:0016036">
    <property type="term" value="P:cellular response to phosphate starvation"/>
    <property type="evidence" value="ECO:0007669"/>
    <property type="project" value="TreeGrafter"/>
</dbReference>
<evidence type="ECO:0000256" key="5">
    <source>
        <dbReference type="ARBA" id="ARBA00022679"/>
    </source>
</evidence>
<comment type="subcellular location">
    <subcellularLocation>
        <location evidence="2">Membrane</location>
    </subcellularLocation>
</comment>
<dbReference type="EMBL" id="DWUW01000079">
    <property type="protein sequence ID" value="HJD30843.1"/>
    <property type="molecule type" value="Genomic_DNA"/>
</dbReference>
<dbReference type="InterPro" id="IPR036890">
    <property type="entry name" value="HATPase_C_sf"/>
</dbReference>
<accession>A0A9D2QZH3</accession>
<dbReference type="InterPro" id="IPR050351">
    <property type="entry name" value="BphY/WalK/GraS-like"/>
</dbReference>
<evidence type="ECO:0000259" key="10">
    <source>
        <dbReference type="PROSITE" id="PS50109"/>
    </source>
</evidence>
<comment type="catalytic activity">
    <reaction evidence="1">
        <text>ATP + protein L-histidine = ADP + protein N-phospho-L-histidine.</text>
        <dbReference type="EC" id="2.7.13.3"/>
    </reaction>
</comment>
<evidence type="ECO:0000256" key="4">
    <source>
        <dbReference type="ARBA" id="ARBA00022553"/>
    </source>
</evidence>
<dbReference type="InterPro" id="IPR003594">
    <property type="entry name" value="HATPase_dom"/>
</dbReference>
<dbReference type="Gene3D" id="3.30.565.10">
    <property type="entry name" value="Histidine kinase-like ATPase, C-terminal domain"/>
    <property type="match status" value="1"/>
</dbReference>
<dbReference type="Pfam" id="PF02518">
    <property type="entry name" value="HATPase_c"/>
    <property type="match status" value="1"/>
</dbReference>
<dbReference type="PROSITE" id="PS50885">
    <property type="entry name" value="HAMP"/>
    <property type="match status" value="1"/>
</dbReference>
<dbReference type="InterPro" id="IPR003661">
    <property type="entry name" value="HisK_dim/P_dom"/>
</dbReference>
<dbReference type="SUPFAM" id="SSF55874">
    <property type="entry name" value="ATPase domain of HSP90 chaperone/DNA topoisomerase II/histidine kinase"/>
    <property type="match status" value="1"/>
</dbReference>
<keyword evidence="7" id="KW-0902">Two-component regulatory system</keyword>
<dbReference type="EC" id="2.7.13.3" evidence="3"/>
<evidence type="ECO:0000256" key="1">
    <source>
        <dbReference type="ARBA" id="ARBA00000085"/>
    </source>
</evidence>
<evidence type="ECO:0000256" key="8">
    <source>
        <dbReference type="SAM" id="Coils"/>
    </source>
</evidence>
<evidence type="ECO:0000256" key="7">
    <source>
        <dbReference type="ARBA" id="ARBA00023012"/>
    </source>
</evidence>
<evidence type="ECO:0000313" key="12">
    <source>
        <dbReference type="EMBL" id="HJD30843.1"/>
    </source>
</evidence>
<dbReference type="Gene3D" id="6.10.340.10">
    <property type="match status" value="1"/>
</dbReference>
<feature type="transmembrane region" description="Helical" evidence="9">
    <location>
        <begin position="12"/>
        <end position="37"/>
    </location>
</feature>
<dbReference type="Pfam" id="PF00512">
    <property type="entry name" value="HisKA"/>
    <property type="match status" value="1"/>
</dbReference>
<dbReference type="Gene3D" id="1.10.287.130">
    <property type="match status" value="1"/>
</dbReference>
<organism evidence="12 13">
    <name type="scientific">Candidatus Eisenbergiella stercorigallinarum</name>
    <dbReference type="NCBI Taxonomy" id="2838557"/>
    <lineage>
        <taxon>Bacteria</taxon>
        <taxon>Bacillati</taxon>
        <taxon>Bacillota</taxon>
        <taxon>Clostridia</taxon>
        <taxon>Lachnospirales</taxon>
        <taxon>Lachnospiraceae</taxon>
        <taxon>Eisenbergiella</taxon>
    </lineage>
</organism>
<keyword evidence="9" id="KW-1133">Transmembrane helix</keyword>
<evidence type="ECO:0000256" key="2">
    <source>
        <dbReference type="ARBA" id="ARBA00004370"/>
    </source>
</evidence>
<dbReference type="InterPro" id="IPR008358">
    <property type="entry name" value="Sig_transdc_His_kin/Pase_MprB"/>
</dbReference>
<dbReference type="PROSITE" id="PS50109">
    <property type="entry name" value="HIS_KIN"/>
    <property type="match status" value="1"/>
</dbReference>
<keyword evidence="8" id="KW-0175">Coiled coil</keyword>
<evidence type="ECO:0000256" key="3">
    <source>
        <dbReference type="ARBA" id="ARBA00012438"/>
    </source>
</evidence>
<sequence length="532" mass="58306">MLRRKLAESLTFRIFLITLLLLLSAGGVAFGLIAWAAPSTYTAVVNDDLARQTDRLAERLADTALADSGPLLDAFIRATGANVMLAGPDGSTMETGSLLAWKRPDEAGDSYVTYSAYEADPDTAVTVTLSEQPTISASIAAEVHFADQEDAFMLYVTPRIRAENLAVRALAQIAPWLLLALLFFSFLCALFYSRYITRPIVRLSDIAEKMARLDFGWECGDSRKDEIGKLGRSLNEMSGRLSAALKELEAANQALRGEMEREREQERKRTAFFSAASHELKTPVTILKGQLSGMLEGVGVYRNREKYLLRSLQITGRMEGLIREMLSISRLETDAVPKQETVNLSDLVKRQLDCGRELLEQRAQRLLSQITPGITVTGNASLLEKAVGNLLSNAALYSPAGAEIRVYCAMREGRPVLIMENTGVQIGEEALPRLFDAFYREEGSRNRSTGGSGLGLYLVRLILQQHGAECAIKNTADGVRVTVRFPQNGSSLKTQTASIFSSQNRVTLLISERKKAAGSAMISTLPAGGKRR</sequence>
<keyword evidence="6 12" id="KW-0418">Kinase</keyword>
<evidence type="ECO:0000259" key="11">
    <source>
        <dbReference type="PROSITE" id="PS50885"/>
    </source>
</evidence>
<dbReference type="InterPro" id="IPR003660">
    <property type="entry name" value="HAMP_dom"/>
</dbReference>
<dbReference type="CDD" id="cd00082">
    <property type="entry name" value="HisKA"/>
    <property type="match status" value="1"/>
</dbReference>
<dbReference type="Proteomes" id="UP000823851">
    <property type="component" value="Unassembled WGS sequence"/>
</dbReference>
<dbReference type="GO" id="GO:0004721">
    <property type="term" value="F:phosphoprotein phosphatase activity"/>
    <property type="evidence" value="ECO:0007669"/>
    <property type="project" value="TreeGrafter"/>
</dbReference>
<feature type="domain" description="Histidine kinase" evidence="10">
    <location>
        <begin position="275"/>
        <end position="489"/>
    </location>
</feature>
<dbReference type="GO" id="GO:0000155">
    <property type="term" value="F:phosphorelay sensor kinase activity"/>
    <property type="evidence" value="ECO:0007669"/>
    <property type="project" value="InterPro"/>
</dbReference>
<evidence type="ECO:0000313" key="13">
    <source>
        <dbReference type="Proteomes" id="UP000823851"/>
    </source>
</evidence>
<dbReference type="CDD" id="cd06225">
    <property type="entry name" value="HAMP"/>
    <property type="match status" value="1"/>
</dbReference>
<comment type="caution">
    <text evidence="12">The sequence shown here is derived from an EMBL/GenBank/DDBJ whole genome shotgun (WGS) entry which is preliminary data.</text>
</comment>
<keyword evidence="9" id="KW-0472">Membrane</keyword>
<name>A0A9D2QZH3_9FIRM</name>
<keyword evidence="4" id="KW-0597">Phosphoprotein</keyword>
<feature type="transmembrane region" description="Helical" evidence="9">
    <location>
        <begin position="173"/>
        <end position="192"/>
    </location>
</feature>
<dbReference type="InterPro" id="IPR005467">
    <property type="entry name" value="His_kinase_dom"/>
</dbReference>
<reference evidence="12" key="1">
    <citation type="journal article" date="2021" name="PeerJ">
        <title>Extensive microbial diversity within the chicken gut microbiome revealed by metagenomics and culture.</title>
        <authorList>
            <person name="Gilroy R."/>
            <person name="Ravi A."/>
            <person name="Getino M."/>
            <person name="Pursley I."/>
            <person name="Horton D.L."/>
            <person name="Alikhan N.F."/>
            <person name="Baker D."/>
            <person name="Gharbi K."/>
            <person name="Hall N."/>
            <person name="Watson M."/>
            <person name="Adriaenssens E.M."/>
            <person name="Foster-Nyarko E."/>
            <person name="Jarju S."/>
            <person name="Secka A."/>
            <person name="Antonio M."/>
            <person name="Oren A."/>
            <person name="Chaudhuri R.R."/>
            <person name="La Ragione R."/>
            <person name="Hildebrand F."/>
            <person name="Pallen M.J."/>
        </authorList>
    </citation>
    <scope>NUCLEOTIDE SEQUENCE</scope>
    <source>
        <strain evidence="12">ChiHjej8B7-25341</strain>
    </source>
</reference>
<dbReference type="GO" id="GO:0005886">
    <property type="term" value="C:plasma membrane"/>
    <property type="evidence" value="ECO:0007669"/>
    <property type="project" value="TreeGrafter"/>
</dbReference>
<proteinExistence type="predicted"/>
<feature type="domain" description="HAMP" evidence="11">
    <location>
        <begin position="194"/>
        <end position="246"/>
    </location>
</feature>
<dbReference type="AlphaFoldDB" id="A0A9D2QZH3"/>
<dbReference type="SUPFAM" id="SSF47384">
    <property type="entry name" value="Homodimeric domain of signal transducing histidine kinase"/>
    <property type="match status" value="1"/>
</dbReference>
<dbReference type="SUPFAM" id="SSF158472">
    <property type="entry name" value="HAMP domain-like"/>
    <property type="match status" value="1"/>
</dbReference>
<gene>
    <name evidence="12" type="ORF">H9912_02765</name>
</gene>
<keyword evidence="5" id="KW-0808">Transferase</keyword>
<feature type="coiled-coil region" evidence="8">
    <location>
        <begin position="234"/>
        <end position="268"/>
    </location>
</feature>
<dbReference type="SMART" id="SM00387">
    <property type="entry name" value="HATPase_c"/>
    <property type="match status" value="1"/>
</dbReference>
<keyword evidence="9" id="KW-0812">Transmembrane</keyword>